<dbReference type="GO" id="GO:0008168">
    <property type="term" value="F:methyltransferase activity"/>
    <property type="evidence" value="ECO:0007669"/>
    <property type="project" value="UniProtKB-KW"/>
</dbReference>
<evidence type="ECO:0000259" key="1">
    <source>
        <dbReference type="Pfam" id="PF05050"/>
    </source>
</evidence>
<evidence type="ECO:0000313" key="3">
    <source>
        <dbReference type="Proteomes" id="UP000199411"/>
    </source>
</evidence>
<dbReference type="EMBL" id="FMYU01000005">
    <property type="protein sequence ID" value="SDC42959.1"/>
    <property type="molecule type" value="Genomic_DNA"/>
</dbReference>
<keyword evidence="2" id="KW-0489">Methyltransferase</keyword>
<dbReference type="InterPro" id="IPR029063">
    <property type="entry name" value="SAM-dependent_MTases_sf"/>
</dbReference>
<accession>A0A1G6LIB7</accession>
<dbReference type="AlphaFoldDB" id="A0A1G6LIB7"/>
<keyword evidence="2" id="KW-0808">Transferase</keyword>
<gene>
    <name evidence="2" type="ORF">SAMN05660835_00821</name>
</gene>
<dbReference type="SUPFAM" id="SSF53335">
    <property type="entry name" value="S-adenosyl-L-methionine-dependent methyltransferases"/>
    <property type="match status" value="1"/>
</dbReference>
<dbReference type="Proteomes" id="UP000199411">
    <property type="component" value="Unassembled WGS sequence"/>
</dbReference>
<dbReference type="GO" id="GO:0032259">
    <property type="term" value="P:methylation"/>
    <property type="evidence" value="ECO:0007669"/>
    <property type="project" value="UniProtKB-KW"/>
</dbReference>
<dbReference type="Pfam" id="PF05050">
    <property type="entry name" value="Methyltransf_21"/>
    <property type="match status" value="1"/>
</dbReference>
<feature type="domain" description="Methyltransferase FkbM" evidence="1">
    <location>
        <begin position="208"/>
        <end position="341"/>
    </location>
</feature>
<dbReference type="RefSeq" id="WP_159427484.1">
    <property type="nucleotide sequence ID" value="NZ_FMYU01000005.1"/>
</dbReference>
<dbReference type="InterPro" id="IPR006342">
    <property type="entry name" value="FkbM_mtfrase"/>
</dbReference>
<proteinExistence type="predicted"/>
<name>A0A1G6LIB7_9BACT</name>
<organism evidence="2 3">
    <name type="scientific">Desulfurella multipotens</name>
    <dbReference type="NCBI Taxonomy" id="79269"/>
    <lineage>
        <taxon>Bacteria</taxon>
        <taxon>Pseudomonadati</taxon>
        <taxon>Campylobacterota</taxon>
        <taxon>Desulfurellia</taxon>
        <taxon>Desulfurellales</taxon>
        <taxon>Desulfurellaceae</taxon>
        <taxon>Desulfurella</taxon>
    </lineage>
</organism>
<dbReference type="NCBIfam" id="TIGR01444">
    <property type="entry name" value="fkbM_fam"/>
    <property type="match status" value="1"/>
</dbReference>
<dbReference type="OrthoDB" id="5329963at2"/>
<dbReference type="Gene3D" id="3.40.50.150">
    <property type="entry name" value="Vaccinia Virus protein VP39"/>
    <property type="match status" value="1"/>
</dbReference>
<sequence>MWKEKLEEIVKFGESHLELISYEINSKNFINKYDNFIIFGASAGGAEIKEFLDKLGKKVEYFVDNDINKKGKEFLGKIIKHPSEILFFDNKVIIASVWWTDIKKQLEERFGLLYKLDFDVSYFMHNLSTMEIENTQERFLSHLKLNLNNYLQIFDLLEDDASRVLYFRVLKGRVFYGKNLIWPPMPKVEYNQYFHPKVKPEDNDIIVDAGAYIGDTIEEIIKQNINYKKIYAFEPDNQNYSKLIENTKKYDNIFCNKFGLWKQSDKLHFIADGTRGSTITDSFNEANQTIDVISLDEFFKDKEKPTLIKMDIEGAELEALYGTKEIITKYKPKLQICIYHKPEHLWKIPILLKDWVKEYKLYIGHHRFDFGDTVLYAKV</sequence>
<evidence type="ECO:0000313" key="2">
    <source>
        <dbReference type="EMBL" id="SDC42959.1"/>
    </source>
</evidence>
<keyword evidence="3" id="KW-1185">Reference proteome</keyword>
<reference evidence="3" key="1">
    <citation type="submission" date="2016-10" db="EMBL/GenBank/DDBJ databases">
        <authorList>
            <person name="Varghese N."/>
            <person name="Submissions S."/>
        </authorList>
    </citation>
    <scope>NUCLEOTIDE SEQUENCE [LARGE SCALE GENOMIC DNA]</scope>
    <source>
        <strain evidence="3">DSM 8415</strain>
    </source>
</reference>
<protein>
    <submittedName>
        <fullName evidence="2">Methyltransferase, FkbM family</fullName>
    </submittedName>
</protein>